<dbReference type="PANTHER" id="PTHR24416">
    <property type="entry name" value="TYROSINE-PROTEIN KINASE RECEPTOR"/>
    <property type="match status" value="1"/>
</dbReference>
<dbReference type="InterPro" id="IPR017441">
    <property type="entry name" value="Protein_kinase_ATP_BS"/>
</dbReference>
<dbReference type="Pfam" id="PF14843">
    <property type="entry name" value="GF_recep_IV"/>
    <property type="match status" value="1"/>
</dbReference>
<organism evidence="20 21">
    <name type="scientific">Caenorhabditis bovis</name>
    <dbReference type="NCBI Taxonomy" id="2654633"/>
    <lineage>
        <taxon>Eukaryota</taxon>
        <taxon>Metazoa</taxon>
        <taxon>Ecdysozoa</taxon>
        <taxon>Nematoda</taxon>
        <taxon>Chromadorea</taxon>
        <taxon>Rhabditida</taxon>
        <taxon>Rhabditina</taxon>
        <taxon>Rhabditomorpha</taxon>
        <taxon>Rhabditoidea</taxon>
        <taxon>Rhabditidae</taxon>
        <taxon>Peloderinae</taxon>
        <taxon>Caenorhabditis</taxon>
    </lineage>
</organism>
<evidence type="ECO:0000256" key="11">
    <source>
        <dbReference type="ARBA" id="ARBA00023137"/>
    </source>
</evidence>
<dbReference type="OrthoDB" id="6219513at2759"/>
<dbReference type="Gene3D" id="3.30.200.20">
    <property type="entry name" value="Phosphorylase Kinase, domain 1"/>
    <property type="match status" value="1"/>
</dbReference>
<dbReference type="Pfam" id="PF01030">
    <property type="entry name" value="Recep_L_domain"/>
    <property type="match status" value="2"/>
</dbReference>
<evidence type="ECO:0000256" key="8">
    <source>
        <dbReference type="ARBA" id="ARBA00022840"/>
    </source>
</evidence>
<sequence>MRFIFLLLLIFASLVQTADPGRPKIKQNLPPRRRTRKAIVREFCSGTTNGISRYGSGNILEDLEKMYKGCQRVYGNLEITWIEADEILKYRNSTNDSSPLKTVNFFDHLEEIRGSLIIYRANIQKISFPKLRVIYGDELFHGNSLYIHKNAATHEISMRELRVIRNGNVTIQENPKMCYLGLKIDWNELIYDKSTQHVESTNSHHHCFSQNGTSMVDCHPNCGQHCWGKGESDCQEIYRSVCPKSCSQCFYSNSTKEYECCDISCLGGCTGSGPSKCIACNRFEMDGKCVDVCPTRKSFDHKRGRLVPNPEGRFQHGNHCVKECPRELLIENDVCVRHCSEGHYYDALKDVRECEKCRSATCPKICTVDAPLTKEILKTLTGCEQIDGHIIIDKPVGYCSFTYDDLKVLETIKIVSEYIVIVQQEFFDLKFLRNLQIIEGRKLHNLRWALAIYRCDSLMQLNLNNLKLIKTGAVIIGENHKLCYVNDIDWSSIVVMHENNRTAVQIVKNRDKKFCEKIGEVCNPNCNSRGCWGKSASDCLECKSWNNMGECVSSCDNIGYLRNQTSMKCQKCSPECRTCNGIGEYDCLTCRHFTLYNADFGNRMECLARCPSDTHYSLPNNTCVQCDPACYNYGCTGPKNQLGEGGCNQCKYARVITNDTITCLMSSSMLTVCHENKLFDHYISTTKIEGVAETHCAKCDPACLNCTSAGRSVISNDCICKDYAFLISGEKDQVCLDYCPVNTFLIRPREDNQFGICKKCHPLCDQNYNCVDDTSFGCTRCKYVFIQNFENETMECLEKCPADKPFKVSATGQCLDYDIDSRQRKTRYVITGAVFLAFLIMLVIILIVYYRCQKIGKKLKIVEFVDLPELVPINSNIQPNMNRITLISSPELQVMQDRKLGQGAFGTVYAGIYYPKKTKNIKVPVAIKVFQMNQSQTDEMLEEATNMFRLRHDHLLKIIGFCMHDDGLKIVTIYRPLGNLQTFLKQHQKHLDAREQMLYCYQIASGMKYLFEQRVVHRDLAARNVLVKNFQHVEITDFGLSKILKYDSDSIVIKTGKVAIKWLAIEIFSNHCYTHASDVWAFAVTCWEIITFGASPYQGMSTDAIHQFLRDGNRLSQPANCSPDLYQELLRCWMSNPESRPTFDVLYTKFQEFCKVPKLYIENSHKPTETDTSAEELFQSERLREIFADSIDPQAYFETTSIPGSPTSNATFTIPNGINRMQSVNSGRYQKNPFDSKSPPDSANSYLVPKAKEVVQQSSVLYTPVVLNEQGQTEVDSGAEYYNEPKTSSGYYNETKLNKIVEATEPEDIEKETCL</sequence>
<dbReference type="GO" id="GO:0005524">
    <property type="term" value="F:ATP binding"/>
    <property type="evidence" value="ECO:0007669"/>
    <property type="project" value="UniProtKB-UniRule"/>
</dbReference>
<dbReference type="InterPro" id="IPR009030">
    <property type="entry name" value="Growth_fac_rcpt_cys_sf"/>
</dbReference>
<dbReference type="GO" id="GO:0008284">
    <property type="term" value="P:positive regulation of cell population proliferation"/>
    <property type="evidence" value="ECO:0007669"/>
    <property type="project" value="TreeGrafter"/>
</dbReference>
<evidence type="ECO:0000256" key="18">
    <source>
        <dbReference type="SAM" id="SignalP"/>
    </source>
</evidence>
<comment type="subcellular location">
    <subcellularLocation>
        <location evidence="1">Membrane</location>
        <topology evidence="1">Single-pass type I membrane protein</topology>
    </subcellularLocation>
</comment>
<evidence type="ECO:0000259" key="19">
    <source>
        <dbReference type="PROSITE" id="PS50011"/>
    </source>
</evidence>
<gene>
    <name evidence="20" type="ORF">CBOVIS_LOCUS6834</name>
</gene>
<dbReference type="SMART" id="SM00219">
    <property type="entry name" value="TyrKc"/>
    <property type="match status" value="1"/>
</dbReference>
<dbReference type="Proteomes" id="UP000494206">
    <property type="component" value="Unassembled WGS sequence"/>
</dbReference>
<accession>A0A8S1ET33</accession>
<evidence type="ECO:0000256" key="15">
    <source>
        <dbReference type="PROSITE-ProRule" id="PRU10141"/>
    </source>
</evidence>
<dbReference type="Pfam" id="PF00757">
    <property type="entry name" value="Furin-like"/>
    <property type="match status" value="1"/>
</dbReference>
<comment type="caution">
    <text evidence="20">The sequence shown here is derived from an EMBL/GenBank/DDBJ whole genome shotgun (WGS) entry which is preliminary data.</text>
</comment>
<evidence type="ECO:0000256" key="12">
    <source>
        <dbReference type="ARBA" id="ARBA00023170"/>
    </source>
</evidence>
<keyword evidence="11" id="KW-0829">Tyrosine-protein kinase</keyword>
<evidence type="ECO:0000256" key="6">
    <source>
        <dbReference type="ARBA" id="ARBA00022741"/>
    </source>
</evidence>
<name>A0A8S1ET33_9PELO</name>
<dbReference type="InterPro" id="IPR006211">
    <property type="entry name" value="Furin-like_Cys-rich_dom"/>
</dbReference>
<dbReference type="InterPro" id="IPR032778">
    <property type="entry name" value="GF_recep_IV"/>
</dbReference>
<keyword evidence="9 17" id="KW-1133">Transmembrane helix</keyword>
<dbReference type="PROSITE" id="PS50011">
    <property type="entry name" value="PROTEIN_KINASE_DOM"/>
    <property type="match status" value="1"/>
</dbReference>
<dbReference type="Gene3D" id="1.10.510.10">
    <property type="entry name" value="Transferase(Phosphotransferase) domain 1"/>
    <property type="match status" value="1"/>
</dbReference>
<feature type="domain" description="Protein kinase" evidence="19">
    <location>
        <begin position="894"/>
        <end position="1154"/>
    </location>
</feature>
<evidence type="ECO:0000256" key="9">
    <source>
        <dbReference type="ARBA" id="ARBA00022989"/>
    </source>
</evidence>
<dbReference type="Gene3D" id="3.80.20.20">
    <property type="entry name" value="Receptor L-domain"/>
    <property type="match status" value="2"/>
</dbReference>
<dbReference type="InterPro" id="IPR008266">
    <property type="entry name" value="Tyr_kinase_AS"/>
</dbReference>
<dbReference type="SUPFAM" id="SSF57184">
    <property type="entry name" value="Growth factor receptor domain"/>
    <property type="match status" value="3"/>
</dbReference>
<dbReference type="GO" id="GO:0043066">
    <property type="term" value="P:negative regulation of apoptotic process"/>
    <property type="evidence" value="ECO:0007669"/>
    <property type="project" value="TreeGrafter"/>
</dbReference>
<keyword evidence="12" id="KW-0675">Receptor</keyword>
<feature type="binding site" evidence="15">
    <location>
        <position position="928"/>
    </location>
    <ligand>
        <name>ATP</name>
        <dbReference type="ChEBI" id="CHEBI:30616"/>
    </ligand>
</feature>
<proteinExistence type="predicted"/>
<dbReference type="CDD" id="cd00064">
    <property type="entry name" value="FU"/>
    <property type="match status" value="2"/>
</dbReference>
<dbReference type="InterPro" id="IPR036941">
    <property type="entry name" value="Rcpt_L-dom_sf"/>
</dbReference>
<dbReference type="PANTHER" id="PTHR24416:SF566">
    <property type="entry name" value="EPIDERMAL GROWTH FACTOR RECEPTOR"/>
    <property type="match status" value="1"/>
</dbReference>
<keyword evidence="4" id="KW-0808">Transferase</keyword>
<dbReference type="InterPro" id="IPR020635">
    <property type="entry name" value="Tyr_kinase_cat_dom"/>
</dbReference>
<evidence type="ECO:0000256" key="3">
    <source>
        <dbReference type="ARBA" id="ARBA00022553"/>
    </source>
</evidence>
<dbReference type="InterPro" id="IPR000494">
    <property type="entry name" value="Rcpt_L-dom"/>
</dbReference>
<dbReference type="GO" id="GO:0038127">
    <property type="term" value="P:ERBB signaling pathway"/>
    <property type="evidence" value="ECO:0007669"/>
    <property type="project" value="UniProtKB-ARBA"/>
</dbReference>
<dbReference type="PROSITE" id="PS00107">
    <property type="entry name" value="PROTEIN_KINASE_ATP"/>
    <property type="match status" value="1"/>
</dbReference>
<dbReference type="GO" id="GO:0009925">
    <property type="term" value="C:basal plasma membrane"/>
    <property type="evidence" value="ECO:0007669"/>
    <property type="project" value="TreeGrafter"/>
</dbReference>
<evidence type="ECO:0000256" key="16">
    <source>
        <dbReference type="SAM" id="MobiDB-lite"/>
    </source>
</evidence>
<dbReference type="InterPro" id="IPR000719">
    <property type="entry name" value="Prot_kinase_dom"/>
</dbReference>
<evidence type="ECO:0000256" key="7">
    <source>
        <dbReference type="ARBA" id="ARBA00022777"/>
    </source>
</evidence>
<dbReference type="PROSITE" id="PS00109">
    <property type="entry name" value="PROTEIN_KINASE_TYR"/>
    <property type="match status" value="1"/>
</dbReference>
<dbReference type="InterPro" id="IPR050122">
    <property type="entry name" value="RTK"/>
</dbReference>
<evidence type="ECO:0000313" key="21">
    <source>
        <dbReference type="Proteomes" id="UP000494206"/>
    </source>
</evidence>
<keyword evidence="5 17" id="KW-0812">Transmembrane</keyword>
<dbReference type="FunFam" id="3.80.20.20:FF:000021">
    <property type="entry name" value="Receptor protein-tyrosine kinase"/>
    <property type="match status" value="1"/>
</dbReference>
<keyword evidence="8 15" id="KW-0067">ATP-binding</keyword>
<dbReference type="GO" id="GO:0004714">
    <property type="term" value="F:transmembrane receptor protein tyrosine kinase activity"/>
    <property type="evidence" value="ECO:0007669"/>
    <property type="project" value="UniProtKB-EC"/>
</dbReference>
<dbReference type="GO" id="GO:0043235">
    <property type="term" value="C:receptor complex"/>
    <property type="evidence" value="ECO:0007669"/>
    <property type="project" value="TreeGrafter"/>
</dbReference>
<dbReference type="SUPFAM" id="SSF56112">
    <property type="entry name" value="Protein kinase-like (PK-like)"/>
    <property type="match status" value="1"/>
</dbReference>
<dbReference type="FunFam" id="1.10.510.10:FF:000027">
    <property type="entry name" value="Receptor protein-tyrosine kinase"/>
    <property type="match status" value="1"/>
</dbReference>
<dbReference type="InterPro" id="IPR001245">
    <property type="entry name" value="Ser-Thr/Tyr_kinase_cat_dom"/>
</dbReference>
<keyword evidence="6 15" id="KW-0547">Nucleotide-binding</keyword>
<keyword evidence="3" id="KW-0597">Phosphoprotein</keyword>
<comment type="catalytic activity">
    <reaction evidence="14">
        <text>L-tyrosyl-[protein] + ATP = O-phospho-L-tyrosyl-[protein] + ADP + H(+)</text>
        <dbReference type="Rhea" id="RHEA:10596"/>
        <dbReference type="Rhea" id="RHEA-COMP:10136"/>
        <dbReference type="Rhea" id="RHEA-COMP:20101"/>
        <dbReference type="ChEBI" id="CHEBI:15378"/>
        <dbReference type="ChEBI" id="CHEBI:30616"/>
        <dbReference type="ChEBI" id="CHEBI:46858"/>
        <dbReference type="ChEBI" id="CHEBI:61978"/>
        <dbReference type="ChEBI" id="CHEBI:456216"/>
        <dbReference type="EC" id="2.7.10.1"/>
    </reaction>
</comment>
<dbReference type="InterPro" id="IPR011009">
    <property type="entry name" value="Kinase-like_dom_sf"/>
</dbReference>
<evidence type="ECO:0000313" key="20">
    <source>
        <dbReference type="EMBL" id="CAB3404513.1"/>
    </source>
</evidence>
<evidence type="ECO:0000256" key="14">
    <source>
        <dbReference type="ARBA" id="ARBA00051243"/>
    </source>
</evidence>
<dbReference type="GO" id="GO:0022008">
    <property type="term" value="P:neurogenesis"/>
    <property type="evidence" value="ECO:0007669"/>
    <property type="project" value="TreeGrafter"/>
</dbReference>
<feature type="transmembrane region" description="Helical" evidence="17">
    <location>
        <begin position="828"/>
        <end position="850"/>
    </location>
</feature>
<dbReference type="SUPFAM" id="SSF52058">
    <property type="entry name" value="L domain-like"/>
    <property type="match status" value="2"/>
</dbReference>
<evidence type="ECO:0000256" key="2">
    <source>
        <dbReference type="ARBA" id="ARBA00011902"/>
    </source>
</evidence>
<keyword evidence="7" id="KW-0418">Kinase</keyword>
<feature type="region of interest" description="Disordered" evidence="16">
    <location>
        <begin position="1223"/>
        <end position="1245"/>
    </location>
</feature>
<dbReference type="EMBL" id="CADEPM010000004">
    <property type="protein sequence ID" value="CAB3404513.1"/>
    <property type="molecule type" value="Genomic_DNA"/>
</dbReference>
<keyword evidence="13" id="KW-0325">Glycoprotein</keyword>
<protein>
    <recommendedName>
        <fullName evidence="2">receptor protein-tyrosine kinase</fullName>
        <ecNumber evidence="2">2.7.10.1</ecNumber>
    </recommendedName>
</protein>
<evidence type="ECO:0000256" key="1">
    <source>
        <dbReference type="ARBA" id="ARBA00004479"/>
    </source>
</evidence>
<evidence type="ECO:0000256" key="5">
    <source>
        <dbReference type="ARBA" id="ARBA00022692"/>
    </source>
</evidence>
<evidence type="ECO:0000256" key="4">
    <source>
        <dbReference type="ARBA" id="ARBA00022679"/>
    </source>
</evidence>
<reference evidence="20 21" key="1">
    <citation type="submission" date="2020-04" db="EMBL/GenBank/DDBJ databases">
        <authorList>
            <person name="Laetsch R D."/>
            <person name="Stevens L."/>
            <person name="Kumar S."/>
            <person name="Blaxter L. M."/>
        </authorList>
    </citation>
    <scope>NUCLEOTIDE SEQUENCE [LARGE SCALE GENOMIC DNA]</scope>
</reference>
<evidence type="ECO:0000256" key="13">
    <source>
        <dbReference type="ARBA" id="ARBA00023180"/>
    </source>
</evidence>
<keyword evidence="18" id="KW-0732">Signal</keyword>
<dbReference type="InterPro" id="IPR006212">
    <property type="entry name" value="Furin_repeat"/>
</dbReference>
<dbReference type="EC" id="2.7.10.1" evidence="2"/>
<evidence type="ECO:0000256" key="10">
    <source>
        <dbReference type="ARBA" id="ARBA00023136"/>
    </source>
</evidence>
<keyword evidence="21" id="KW-1185">Reference proteome</keyword>
<feature type="signal peptide" evidence="18">
    <location>
        <begin position="1"/>
        <end position="17"/>
    </location>
</feature>
<dbReference type="Gene3D" id="2.10.220.10">
    <property type="entry name" value="Hormone Receptor, Insulin-like Growth Factor Receptor 1, Chain A, domain 2"/>
    <property type="match status" value="4"/>
</dbReference>
<dbReference type="PRINTS" id="PR00109">
    <property type="entry name" value="TYRKINASE"/>
</dbReference>
<dbReference type="Pfam" id="PF07714">
    <property type="entry name" value="PK_Tyr_Ser-Thr"/>
    <property type="match status" value="1"/>
</dbReference>
<feature type="chain" id="PRO_5035870877" description="receptor protein-tyrosine kinase" evidence="18">
    <location>
        <begin position="18"/>
        <end position="1315"/>
    </location>
</feature>
<evidence type="ECO:0000256" key="17">
    <source>
        <dbReference type="SAM" id="Phobius"/>
    </source>
</evidence>
<keyword evidence="10 17" id="KW-0472">Membrane</keyword>
<dbReference type="SMART" id="SM00261">
    <property type="entry name" value="FU"/>
    <property type="match status" value="7"/>
</dbReference>